<dbReference type="FunFam" id="3.40.640.10:FF:000025">
    <property type="entry name" value="Histidine decarboxylase"/>
    <property type="match status" value="1"/>
</dbReference>
<dbReference type="InterPro" id="IPR015424">
    <property type="entry name" value="PyrdxlP-dep_Trfase"/>
</dbReference>
<dbReference type="SUPFAM" id="SSF53383">
    <property type="entry name" value="PLP-dependent transferases"/>
    <property type="match status" value="1"/>
</dbReference>
<dbReference type="PANTHER" id="PTHR11999">
    <property type="entry name" value="GROUP II PYRIDOXAL-5-PHOSPHATE DECARBOXYLASE"/>
    <property type="match status" value="1"/>
</dbReference>
<evidence type="ECO:0000256" key="4">
    <source>
        <dbReference type="ARBA" id="ARBA00022898"/>
    </source>
</evidence>
<dbReference type="GO" id="GO:0016831">
    <property type="term" value="F:carboxy-lyase activity"/>
    <property type="evidence" value="ECO:0007669"/>
    <property type="project" value="UniProtKB-KW"/>
</dbReference>
<dbReference type="Pfam" id="PF00282">
    <property type="entry name" value="Pyridoxal_deC"/>
    <property type="match status" value="1"/>
</dbReference>
<evidence type="ECO:0008006" key="9">
    <source>
        <dbReference type="Google" id="ProtNLM"/>
    </source>
</evidence>
<dbReference type="GO" id="GO:0006520">
    <property type="term" value="P:amino acid metabolic process"/>
    <property type="evidence" value="ECO:0007669"/>
    <property type="project" value="InterPro"/>
</dbReference>
<dbReference type="InterPro" id="IPR002129">
    <property type="entry name" value="PyrdxlP-dep_de-COase"/>
</dbReference>
<dbReference type="InterPro" id="IPR010977">
    <property type="entry name" value="Aromatic_deC"/>
</dbReference>
<reference evidence="8" key="1">
    <citation type="submission" date="2019-09" db="EMBL/GenBank/DDBJ databases">
        <authorList>
            <person name="Zhang L."/>
        </authorList>
    </citation>
    <scope>NUCLEOTIDE SEQUENCE</scope>
</reference>
<dbReference type="GO" id="GO:0005737">
    <property type="term" value="C:cytoplasm"/>
    <property type="evidence" value="ECO:0007669"/>
    <property type="project" value="TreeGrafter"/>
</dbReference>
<dbReference type="Gene3D" id="1.20.1340.10">
    <property type="entry name" value="dopa decarboxylase, N-terminal domain"/>
    <property type="match status" value="1"/>
</dbReference>
<dbReference type="InterPro" id="IPR015422">
    <property type="entry name" value="PyrdxlP-dep_Trfase_small"/>
</dbReference>
<keyword evidence="3" id="KW-0210">Decarboxylase</keyword>
<accession>A0A5K0XPT2</accession>
<dbReference type="PROSITE" id="PS00392">
    <property type="entry name" value="DDC_GAD_HDC_YDC"/>
    <property type="match status" value="1"/>
</dbReference>
<dbReference type="PANTHER" id="PTHR11999:SF157">
    <property type="entry name" value="TRYPTOPHAN DECARBOXYLASE 1"/>
    <property type="match status" value="1"/>
</dbReference>
<dbReference type="InterPro" id="IPR021115">
    <property type="entry name" value="Pyridoxal-P_BS"/>
</dbReference>
<evidence type="ECO:0000256" key="7">
    <source>
        <dbReference type="RuleBase" id="RU000382"/>
    </source>
</evidence>
<dbReference type="InterPro" id="IPR015421">
    <property type="entry name" value="PyrdxlP-dep_Trfase_major"/>
</dbReference>
<name>A0A5K0XPT2_9MAGN</name>
<evidence type="ECO:0000256" key="1">
    <source>
        <dbReference type="ARBA" id="ARBA00001933"/>
    </source>
</evidence>
<protein>
    <recommendedName>
        <fullName evidence="9">Tyrosine decarboxylase</fullName>
    </recommendedName>
</protein>
<dbReference type="Gene3D" id="3.40.640.10">
    <property type="entry name" value="Type I PLP-dependent aspartate aminotransferase-like (Major domain)"/>
    <property type="match status" value="1"/>
</dbReference>
<evidence type="ECO:0000256" key="6">
    <source>
        <dbReference type="PIRSR" id="PIRSR602129-50"/>
    </source>
</evidence>
<proteinExistence type="inferred from homology"/>
<dbReference type="AlphaFoldDB" id="A0A5K0XPT2"/>
<sequence length="505" mass="55130">MGSLNSCNPDFMAEGFQPLQAEVFRKQAHIMVDFIADYYKDIEKYPVRSVVKPGYLLQALPASAPYHSEPLDDILDDVQRLIMPGITHWLSPNFFAYFPATYSTAGFLGEMLSSSFNVVGFNWLSSPAATELETVVMDWLARLLKLPSSFMFASGNGGGGVIHGTTSEAMLCTVVAARERALNRIGGANGGRLVVYASDQTHSTFAKACKLAGIAPTNIRALPTSVSHDFALSPSLVRAAMQADVAAGLVPLYLCATVGTTSSNAVDSVQQLGQVAAEFGAWLHVDAAYAGSACICPEFRPYLDGVELADSLSMSPHKWLLSGLDCCCLWVRDSSALTRALSTNPEYLRNDASESKEVIDYKDWQLGTGRKFRALRLWMVLRSYGVARLQSHIRSDVRLAKRFEGLVEADERFEIVTPRRFALVCFRMKVEAGRDGAEANRELMEAVNRTGKAYMTHTVVGGGYVLRFAVGASLTEERHVDGAWSLVQEKAKELMSRAGLDCGGE</sequence>
<keyword evidence="5 7" id="KW-0456">Lyase</keyword>
<organism evidence="8">
    <name type="scientific">Nymphaea colorata</name>
    <name type="common">pocket water lily</name>
    <dbReference type="NCBI Taxonomy" id="210225"/>
    <lineage>
        <taxon>Eukaryota</taxon>
        <taxon>Viridiplantae</taxon>
        <taxon>Streptophyta</taxon>
        <taxon>Embryophyta</taxon>
        <taxon>Tracheophyta</taxon>
        <taxon>Spermatophyta</taxon>
        <taxon>Magnoliopsida</taxon>
        <taxon>Nymphaeales</taxon>
        <taxon>Nymphaeaceae</taxon>
        <taxon>Nymphaea</taxon>
    </lineage>
</organism>
<dbReference type="Gene3D" id="3.90.1150.10">
    <property type="entry name" value="Aspartate Aminotransferase, domain 1"/>
    <property type="match status" value="1"/>
</dbReference>
<dbReference type="OMA" id="FIRYAIC"/>
<evidence type="ECO:0000256" key="2">
    <source>
        <dbReference type="ARBA" id="ARBA00009533"/>
    </source>
</evidence>
<dbReference type="OrthoDB" id="639767at2759"/>
<keyword evidence="4 6" id="KW-0663">Pyridoxal phosphate</keyword>
<comment type="similarity">
    <text evidence="2 7">Belongs to the group II decarboxylase family.</text>
</comment>
<dbReference type="Gramene" id="NC11G0123120.1">
    <property type="protein sequence ID" value="NC11G0123120.1:cds"/>
    <property type="gene ID" value="NC11G0123120"/>
</dbReference>
<dbReference type="GO" id="GO:0030170">
    <property type="term" value="F:pyridoxal phosphate binding"/>
    <property type="evidence" value="ECO:0007669"/>
    <property type="project" value="InterPro"/>
</dbReference>
<dbReference type="GO" id="GO:0019752">
    <property type="term" value="P:carboxylic acid metabolic process"/>
    <property type="evidence" value="ECO:0007669"/>
    <property type="project" value="InterPro"/>
</dbReference>
<evidence type="ECO:0000256" key="3">
    <source>
        <dbReference type="ARBA" id="ARBA00022793"/>
    </source>
</evidence>
<dbReference type="PRINTS" id="PR00800">
    <property type="entry name" value="YHDCRBOXLASE"/>
</dbReference>
<comment type="cofactor">
    <cofactor evidence="1 6 7">
        <name>pyridoxal 5'-phosphate</name>
        <dbReference type="ChEBI" id="CHEBI:597326"/>
    </cofactor>
</comment>
<gene>
    <name evidence="8" type="ORF">NYM_LOCUS6806</name>
</gene>
<evidence type="ECO:0000256" key="5">
    <source>
        <dbReference type="ARBA" id="ARBA00023239"/>
    </source>
</evidence>
<evidence type="ECO:0000313" key="8">
    <source>
        <dbReference type="EMBL" id="VVV66763.1"/>
    </source>
</evidence>
<feature type="modified residue" description="N6-(pyridoxal phosphate)lysine" evidence="6">
    <location>
        <position position="318"/>
    </location>
</feature>
<dbReference type="EMBL" id="LR721776">
    <property type="protein sequence ID" value="VVV66763.1"/>
    <property type="molecule type" value="Genomic_DNA"/>
</dbReference>